<evidence type="ECO:0000256" key="8">
    <source>
        <dbReference type="ARBA" id="ARBA00022824"/>
    </source>
</evidence>
<evidence type="ECO:0000256" key="3">
    <source>
        <dbReference type="ARBA" id="ARBA00004922"/>
    </source>
</evidence>
<evidence type="ECO:0000256" key="6">
    <source>
        <dbReference type="ARBA" id="ARBA00022692"/>
    </source>
</evidence>
<proteinExistence type="inferred from homology"/>
<evidence type="ECO:0000256" key="2">
    <source>
        <dbReference type="ARBA" id="ARBA00004115"/>
    </source>
</evidence>
<evidence type="ECO:0000313" key="12">
    <source>
        <dbReference type="Proteomes" id="UP000095283"/>
    </source>
</evidence>
<dbReference type="PANTHER" id="PTHR21049:SF0">
    <property type="entry name" value="DOLICHYL-DIPHOSPHOOLIGOSACCHARIDE--PROTEIN GLYCOSYLTRANSFERASE SUBUNIT 1"/>
    <property type="match status" value="1"/>
</dbReference>
<dbReference type="Pfam" id="PF04597">
    <property type="entry name" value="Ribophorin_I"/>
    <property type="match status" value="1"/>
</dbReference>
<sequence>MRWKVVDVDRTVDISSQIVKITAELTLENGGASHATSVDIILKLSNHLIYFLFYSWPILNYAFSFRFVVYQGTVLFPSAYTVVKERTIVRTGTGKIISATALAPSKQESDRVIYGPYYNSPPFNTKIIKIHYENNGPFVVATTVERRIEISHWGNIAVEDYIELVHKGAQLKVFYCYFQCQGSFSRLDYQMDRRGRRQPTLQYFTTILPASAKDIYYRDEIGNISTSAVRVRADSVDVEIKPRSSSDLIKVQLKLYCSYF</sequence>
<dbReference type="GO" id="GO:0018279">
    <property type="term" value="P:protein N-linked glycosylation via asparagine"/>
    <property type="evidence" value="ECO:0007669"/>
    <property type="project" value="TreeGrafter"/>
</dbReference>
<evidence type="ECO:0000256" key="1">
    <source>
        <dbReference type="ARBA" id="ARBA00002791"/>
    </source>
</evidence>
<protein>
    <recommendedName>
        <fullName evidence="5 11">Dolichyl-diphosphooligosaccharide--protein glycosyltransferase subunit 1</fullName>
    </recommendedName>
</protein>
<evidence type="ECO:0000256" key="10">
    <source>
        <dbReference type="ARBA" id="ARBA00023136"/>
    </source>
</evidence>
<evidence type="ECO:0000256" key="7">
    <source>
        <dbReference type="ARBA" id="ARBA00022729"/>
    </source>
</evidence>
<evidence type="ECO:0000256" key="9">
    <source>
        <dbReference type="ARBA" id="ARBA00022989"/>
    </source>
</evidence>
<comment type="subcellular location">
    <subcellularLocation>
        <location evidence="2 11">Endoplasmic reticulum membrane</location>
        <topology evidence="2 11">Single-pass type I membrane protein</topology>
    </subcellularLocation>
</comment>
<keyword evidence="7" id="KW-0732">Signal</keyword>
<name>A0A1I7W677_HETBA</name>
<dbReference type="UniPathway" id="UPA00378"/>
<keyword evidence="12" id="KW-1185">Reference proteome</keyword>
<dbReference type="GO" id="GO:0008250">
    <property type="term" value="C:oligosaccharyltransferase complex"/>
    <property type="evidence" value="ECO:0007669"/>
    <property type="project" value="UniProtKB-UniRule"/>
</dbReference>
<comment type="similarity">
    <text evidence="4 11">Belongs to the OST1 family.</text>
</comment>
<comment type="function">
    <text evidence="1 11">Subunit of the oligosaccharyl transferase (OST) complex that catalyzes the initial transfer of a defined glycan (Glc(3)Man(9)GlcNAc(2) in eukaryotes) from the lipid carrier dolichol-pyrophosphate to an asparagine residue within an Asn-X-Ser/Thr consensus motif in nascent polypeptide chains, the first step in protein N-glycosylation. N-glycosylation occurs cotranslationally and the complex associates with the Sec61 complex at the channel-forming translocon complex that mediates protein translocation across the endoplasmic reticulum (ER). All subunits are required for a maximal enzyme activity.</text>
</comment>
<dbReference type="PANTHER" id="PTHR21049">
    <property type="entry name" value="RIBOPHORIN I"/>
    <property type="match status" value="1"/>
</dbReference>
<dbReference type="Proteomes" id="UP000095283">
    <property type="component" value="Unplaced"/>
</dbReference>
<dbReference type="InterPro" id="IPR007676">
    <property type="entry name" value="Ribophorin_I"/>
</dbReference>
<evidence type="ECO:0000256" key="4">
    <source>
        <dbReference type="ARBA" id="ARBA00008905"/>
    </source>
</evidence>
<organism evidence="12 13">
    <name type="scientific">Heterorhabditis bacteriophora</name>
    <name type="common">Entomopathogenic nematode worm</name>
    <dbReference type="NCBI Taxonomy" id="37862"/>
    <lineage>
        <taxon>Eukaryota</taxon>
        <taxon>Metazoa</taxon>
        <taxon>Ecdysozoa</taxon>
        <taxon>Nematoda</taxon>
        <taxon>Chromadorea</taxon>
        <taxon>Rhabditida</taxon>
        <taxon>Rhabditina</taxon>
        <taxon>Rhabditomorpha</taxon>
        <taxon>Strongyloidea</taxon>
        <taxon>Heterorhabditidae</taxon>
        <taxon>Heterorhabditis</taxon>
    </lineage>
</organism>
<dbReference type="WBParaSite" id="Hba_00124">
    <property type="protein sequence ID" value="Hba_00124"/>
    <property type="gene ID" value="Hba_00124"/>
</dbReference>
<dbReference type="AlphaFoldDB" id="A0A1I7W677"/>
<evidence type="ECO:0000313" key="13">
    <source>
        <dbReference type="WBParaSite" id="Hba_00124"/>
    </source>
</evidence>
<evidence type="ECO:0000256" key="11">
    <source>
        <dbReference type="RuleBase" id="RU361143"/>
    </source>
</evidence>
<reference evidence="13" key="1">
    <citation type="submission" date="2016-11" db="UniProtKB">
        <authorList>
            <consortium name="WormBaseParasite"/>
        </authorList>
    </citation>
    <scope>IDENTIFICATION</scope>
</reference>
<comment type="subunit">
    <text evidence="11">Component of the oligosaccharyltransferase (OST) complex.</text>
</comment>
<keyword evidence="10" id="KW-0472">Membrane</keyword>
<evidence type="ECO:0000256" key="5">
    <source>
        <dbReference type="ARBA" id="ARBA00017611"/>
    </source>
</evidence>
<keyword evidence="6" id="KW-0812">Transmembrane</keyword>
<keyword evidence="9" id="KW-1133">Transmembrane helix</keyword>
<keyword evidence="8 11" id="KW-0256">Endoplasmic reticulum</keyword>
<accession>A0A1I7W677</accession>
<comment type="pathway">
    <text evidence="3 11">Protein modification; protein glycosylation.</text>
</comment>